<keyword evidence="2" id="KW-1185">Reference proteome</keyword>
<dbReference type="OrthoDB" id="6275007at2759"/>
<accession>A0A8S9YHY7</accession>
<evidence type="ECO:0000313" key="2">
    <source>
        <dbReference type="Proteomes" id="UP000822476"/>
    </source>
</evidence>
<gene>
    <name evidence="1" type="ORF">EG68_09545</name>
</gene>
<dbReference type="Proteomes" id="UP000822476">
    <property type="component" value="Unassembled WGS sequence"/>
</dbReference>
<sequence>MPNFCVQEKISVQKSEMNLDCLKEFLRKHSFLLKPYIDDTFSDKVDKEIENINFLDSAIKAVSGCRFDAIEMDLFIARCSATIADHSFENSVPHFDFIFRQILESFSTKRIDDDVNTCQPNFPVVHNIDENDHDFFHHFASLLRSIRYALVNGQSRSVVACCYSMNLLLSFYIFTAVLQASSPPAKLFVFLPMIKSNRSDVSFFSSRTITMIFQSADLDAAATSCFSSLKNHISSRWRSTFILIEESIEAKFVKKIERLLYQSPEKVSRNTSVTENGEPPSETFYAPEDVKKHINDLKFNYGARLIGQEGKWPNLLCDVSPSALSNESRTHYCPVGYLMRFRTPKEAISLATYFCNYQRFYPGALFEVCVNESPVANLWLNSSSLTWQLVTSLSSVGIQTLFVNTFNDYLLSAMYTNESTCVDYRKTYCLTSPSNIHSCQKMVLKLTPQLSQALKAQQAWTALSFDKIQKKLLDVCTNANIKQVIFKMALKSTFKAFSQLLHCSDSFGLLTRKCGPENNLIVARQWLCPCGPMIFLATGERSFQGSSTDAILQCILQVLLAGNSVVFILSKETCKTDFCASNLVGIAKLQTILPANLITVASFEDISKDELSLALSMVVHPGHVFDLENCLADSGEDSDICEKILLCCSKPGKLFWSFGGELFCN</sequence>
<dbReference type="AlphaFoldDB" id="A0A8S9YHY7"/>
<evidence type="ECO:0000313" key="1">
    <source>
        <dbReference type="EMBL" id="KAF7250728.1"/>
    </source>
</evidence>
<protein>
    <submittedName>
        <fullName evidence="1">Uncharacterized protein</fullName>
    </submittedName>
</protein>
<comment type="caution">
    <text evidence="1">The sequence shown here is derived from an EMBL/GenBank/DDBJ whole genome shotgun (WGS) entry which is preliminary data.</text>
</comment>
<organism evidence="1 2">
    <name type="scientific">Paragonimus skrjabini miyazakii</name>
    <dbReference type="NCBI Taxonomy" id="59628"/>
    <lineage>
        <taxon>Eukaryota</taxon>
        <taxon>Metazoa</taxon>
        <taxon>Spiralia</taxon>
        <taxon>Lophotrochozoa</taxon>
        <taxon>Platyhelminthes</taxon>
        <taxon>Trematoda</taxon>
        <taxon>Digenea</taxon>
        <taxon>Plagiorchiida</taxon>
        <taxon>Troglotremata</taxon>
        <taxon>Troglotrematidae</taxon>
        <taxon>Paragonimus</taxon>
    </lineage>
</organism>
<dbReference type="EMBL" id="JTDE01005172">
    <property type="protein sequence ID" value="KAF7250728.1"/>
    <property type="molecule type" value="Genomic_DNA"/>
</dbReference>
<reference evidence="1" key="1">
    <citation type="submission" date="2019-07" db="EMBL/GenBank/DDBJ databases">
        <title>Annotation for the trematode Paragonimus miyazaki's.</title>
        <authorList>
            <person name="Choi Y.-J."/>
        </authorList>
    </citation>
    <scope>NUCLEOTIDE SEQUENCE</scope>
    <source>
        <strain evidence="1">Japan</strain>
    </source>
</reference>
<proteinExistence type="predicted"/>
<name>A0A8S9YHY7_9TREM</name>